<accession>A0A804MS15</accession>
<keyword evidence="3" id="KW-0809">Transit peptide</keyword>
<dbReference type="InterPro" id="IPR038538">
    <property type="entry name" value="MTERF_sf"/>
</dbReference>
<proteinExistence type="evidence at protein level"/>
<reference evidence="4" key="3">
    <citation type="submission" date="2021-05" db="UniProtKB">
        <authorList>
            <consortium name="EnsemblPlants"/>
        </authorList>
    </citation>
    <scope>IDENTIFICATION</scope>
    <source>
        <strain evidence="4">cv. B73</strain>
    </source>
</reference>
<sequence>MSMLLIQKQPLPLSVRPRTTLRQCRLPTTRFSAAAADSASRAAPFAVEDYLVAACHLTPAQALKASKVLSHLKSPSRPDAVLAFLSGLGLSDADIAAAVAYDPKLLCSEVERTLAPRLAELRDLGLSPSQIARLALVDPARFRRPTVVSKLQYYVPLFGSFENLLQALRNNAYLLSSDLERVVKPNVAFLVECGLDACDIAKLSIPVPRLITTNPERVRAMVERAEAVGVPRGTGMFRHALLAVAFLSEEKIKAKAEFLKTTFRWSDAEVGVAVSKLPLVLKHSKDRLRRMSEFLITKVGLEPEYIAHRPALLTYSLERRLMPRHYVVNYLKENGLLEQDRSYYTAVQMSESAFMDKFICPYKEAAPSLALDYAAACRGEVDASYDHSHLLGFYSPFLPCRGKLEAILNQRRFRNKTVWEINPLWTSQKHLLSESFVLDYLKVGQTCYLQQGSFGEILKANWRGTPIAVKRILPSLSDDRLVMRRPMQKVFTLKTPQLVHTVVYFQLFCFCYWFV</sequence>
<reference evidence="4" key="2">
    <citation type="submission" date="2019-07" db="EMBL/GenBank/DDBJ databases">
        <authorList>
            <person name="Seetharam A."/>
            <person name="Woodhouse M."/>
            <person name="Cannon E."/>
        </authorList>
    </citation>
    <scope>NUCLEOTIDE SEQUENCE [LARGE SCALE GENOMIC DNA]</scope>
    <source>
        <strain evidence="4">cv. B73</strain>
    </source>
</reference>
<dbReference type="PANTHER" id="PTHR13068:SF84">
    <property type="entry name" value="OS06G0225100 PROTEIN"/>
    <property type="match status" value="1"/>
</dbReference>
<dbReference type="SMART" id="SM00733">
    <property type="entry name" value="Mterf"/>
    <property type="match status" value="4"/>
</dbReference>
<dbReference type="FunCoup" id="A0A804MS15">
    <property type="interactions" value="103"/>
</dbReference>
<dbReference type="GO" id="GO:0003676">
    <property type="term" value="F:nucleic acid binding"/>
    <property type="evidence" value="ECO:0007669"/>
    <property type="project" value="InterPro"/>
</dbReference>
<evidence type="ECO:0000313" key="5">
    <source>
        <dbReference type="Proteomes" id="UP000007305"/>
    </source>
</evidence>
<dbReference type="GeneID" id="100194019"/>
<dbReference type="Gramene" id="Zm00001eb107280_T004">
    <property type="protein sequence ID" value="Zm00001eb107280_P004"/>
    <property type="gene ID" value="Zm00001eb107280"/>
</dbReference>
<dbReference type="FunFam" id="1.25.70.10:FF:000016">
    <property type="entry name" value="Mitochondrial transcription termination factor-like"/>
    <property type="match status" value="1"/>
</dbReference>
<dbReference type="InParanoid" id="A0A804MS15"/>
<keyword evidence="6" id="KW-1267">Proteomics identification</keyword>
<evidence type="ECO:0007829" key="6">
    <source>
        <dbReference type="PeptideAtlas" id="A0A804MS15"/>
    </source>
</evidence>
<dbReference type="InterPro" id="IPR003690">
    <property type="entry name" value="MTERF"/>
</dbReference>
<dbReference type="FunFam" id="1.25.70.10:FF:000001">
    <property type="entry name" value="Mitochondrial transcription termination factor-like"/>
    <property type="match status" value="1"/>
</dbReference>
<keyword evidence="5" id="KW-1185">Reference proteome</keyword>
<dbReference type="KEGG" id="zma:100194019"/>
<keyword evidence="2" id="KW-0804">Transcription</keyword>
<name>A0A804MS15_MAIZE</name>
<organism evidence="4 5">
    <name type="scientific">Zea mays</name>
    <name type="common">Maize</name>
    <dbReference type="NCBI Taxonomy" id="4577"/>
    <lineage>
        <taxon>Eukaryota</taxon>
        <taxon>Viridiplantae</taxon>
        <taxon>Streptophyta</taxon>
        <taxon>Embryophyta</taxon>
        <taxon>Tracheophyta</taxon>
        <taxon>Spermatophyta</taxon>
        <taxon>Magnoliopsida</taxon>
        <taxon>Liliopsida</taxon>
        <taxon>Poales</taxon>
        <taxon>Poaceae</taxon>
        <taxon>PACMAD clade</taxon>
        <taxon>Panicoideae</taxon>
        <taxon>Andropogonodae</taxon>
        <taxon>Andropogoneae</taxon>
        <taxon>Tripsacinae</taxon>
        <taxon>Zea</taxon>
    </lineage>
</organism>
<protein>
    <recommendedName>
        <fullName evidence="7">mTERF transcription factor</fullName>
    </recommendedName>
</protein>
<dbReference type="Gene3D" id="1.25.70.10">
    <property type="entry name" value="Transcription termination factor 3, mitochondrial"/>
    <property type="match status" value="1"/>
</dbReference>
<dbReference type="Proteomes" id="UP000007305">
    <property type="component" value="Chromosome 2"/>
</dbReference>
<reference evidence="5" key="1">
    <citation type="submission" date="2015-12" db="EMBL/GenBank/DDBJ databases">
        <title>Update maize B73 reference genome by single molecule sequencing technologies.</title>
        <authorList>
            <consortium name="Maize Genome Sequencing Project"/>
            <person name="Ware D."/>
        </authorList>
    </citation>
    <scope>NUCLEOTIDE SEQUENCE [LARGE SCALE GENOMIC DNA]</scope>
    <source>
        <strain evidence="5">cv. B73</strain>
    </source>
</reference>
<evidence type="ECO:0000256" key="1">
    <source>
        <dbReference type="ARBA" id="ARBA00007692"/>
    </source>
</evidence>
<evidence type="ECO:0000256" key="3">
    <source>
        <dbReference type="ARBA" id="ARBA00022946"/>
    </source>
</evidence>
<dbReference type="RefSeq" id="NP_001353973.1">
    <property type="nucleotide sequence ID" value="NM_001367044.1"/>
</dbReference>
<evidence type="ECO:0000313" key="4">
    <source>
        <dbReference type="EnsemblPlants" id="Zm00001eb107280_P004"/>
    </source>
</evidence>
<dbReference type="GO" id="GO:0006353">
    <property type="term" value="P:DNA-templated transcription termination"/>
    <property type="evidence" value="ECO:0007669"/>
    <property type="project" value="UniProtKB-KW"/>
</dbReference>
<comment type="similarity">
    <text evidence="1">Belongs to the mTERF family.</text>
</comment>
<evidence type="ECO:0000256" key="2">
    <source>
        <dbReference type="ARBA" id="ARBA00022472"/>
    </source>
</evidence>
<dbReference type="Pfam" id="PF02536">
    <property type="entry name" value="mTERF"/>
    <property type="match status" value="1"/>
</dbReference>
<dbReference type="EnsemblPlants" id="Zm00001eb107280_T004">
    <property type="protein sequence ID" value="Zm00001eb107280_P004"/>
    <property type="gene ID" value="Zm00001eb107280"/>
</dbReference>
<dbReference type="PANTHER" id="PTHR13068">
    <property type="entry name" value="CGI-12 PROTEIN-RELATED"/>
    <property type="match status" value="1"/>
</dbReference>
<keyword evidence="2" id="KW-0806">Transcription termination</keyword>
<dbReference type="AlphaFoldDB" id="A0A804MS15"/>
<dbReference type="Gene3D" id="3.30.200.20">
    <property type="entry name" value="Phosphorylase Kinase, domain 1"/>
    <property type="match status" value="1"/>
</dbReference>
<gene>
    <name evidence="4" type="primary">LOC100194019</name>
</gene>
<dbReference type="GO" id="GO:0009658">
    <property type="term" value="P:chloroplast organization"/>
    <property type="evidence" value="ECO:0000318"/>
    <property type="project" value="GO_Central"/>
</dbReference>
<evidence type="ECO:0008006" key="7">
    <source>
        <dbReference type="Google" id="ProtNLM"/>
    </source>
</evidence>
<keyword evidence="2" id="KW-0805">Transcription regulation</keyword>
<dbReference type="GO" id="GO:0009507">
    <property type="term" value="C:chloroplast"/>
    <property type="evidence" value="ECO:0000318"/>
    <property type="project" value="GO_Central"/>
</dbReference>
<dbReference type="OrthoDB" id="785478at2759"/>